<protein>
    <submittedName>
        <fullName evidence="2">Uncharacterized protein</fullName>
    </submittedName>
</protein>
<organism evidence="2 3">
    <name type="scientific">Prorocentrum cordatum</name>
    <dbReference type="NCBI Taxonomy" id="2364126"/>
    <lineage>
        <taxon>Eukaryota</taxon>
        <taxon>Sar</taxon>
        <taxon>Alveolata</taxon>
        <taxon>Dinophyceae</taxon>
        <taxon>Prorocentrales</taxon>
        <taxon>Prorocentraceae</taxon>
        <taxon>Prorocentrum</taxon>
    </lineage>
</organism>
<feature type="compositionally biased region" description="Pro residues" evidence="1">
    <location>
        <begin position="78"/>
        <end position="92"/>
    </location>
</feature>
<name>A0ABN9PM24_9DINO</name>
<reference evidence="2" key="1">
    <citation type="submission" date="2023-10" db="EMBL/GenBank/DDBJ databases">
        <authorList>
            <person name="Chen Y."/>
            <person name="Shah S."/>
            <person name="Dougan E. K."/>
            <person name="Thang M."/>
            <person name="Chan C."/>
        </authorList>
    </citation>
    <scope>NUCLEOTIDE SEQUENCE [LARGE SCALE GENOMIC DNA]</scope>
</reference>
<feature type="compositionally biased region" description="Low complexity" evidence="1">
    <location>
        <begin position="46"/>
        <end position="57"/>
    </location>
</feature>
<dbReference type="Proteomes" id="UP001189429">
    <property type="component" value="Unassembled WGS sequence"/>
</dbReference>
<feature type="non-terminal residue" evidence="2">
    <location>
        <position position="1"/>
    </location>
</feature>
<evidence type="ECO:0000313" key="2">
    <source>
        <dbReference type="EMBL" id="CAK0793730.1"/>
    </source>
</evidence>
<feature type="region of interest" description="Disordered" evidence="1">
    <location>
        <begin position="125"/>
        <end position="148"/>
    </location>
</feature>
<feature type="compositionally biased region" description="Low complexity" evidence="1">
    <location>
        <begin position="1"/>
        <end position="38"/>
    </location>
</feature>
<comment type="caution">
    <text evidence="2">The sequence shown here is derived from an EMBL/GenBank/DDBJ whole genome shotgun (WGS) entry which is preliminary data.</text>
</comment>
<sequence>AGARGPAARAARGGLAGAPRARGAGAALRGTEPAPGRQRLGGGGEAAEQAPAGPRGEQLGLRGRAAKGDCARAALLAPDPPAPEPPEGAPPELPERAAPHAVEVRARALGDRLQGLWALLDGEAPARRGQRGAAEGRTATPRAASAEETAGARLGEVCAEVQAVRAEVASNHREVQSAQERLARELESRLDAAAALWGAPSARAEGAEALGRLESQVQLMLSQAEAHRKADVAVISELRERLAKCESSRADSDIGGLRQNVGKLTAEWDCYRDQMDAARRAHERVGKPSQEREAGRGDADVWAELKGVLEVQLATSDRRAREVDAALEQLRTRMDSLCVGVEERKADSEKVCRLCDRVNHLITSSEAQMAETKTVRDTVDRLTVCCDAREQDSQGALSCLRGRLDELAQLGEAHRASVTETIGKLGDKLDRLPTPDRVAEFDKLAEQIATSSRRAEEVDAALEQLRTRMDSLCVGVEERKADSEKVCRLCDRVNHLITSSEAQMAETKTVRDTVDRLTVCCDAREQDSQGALSCLRGRLDELAQLGEAHRASVTETIGKLGDKLDGLPAPDELANLRASVEEHAAAVAELGLSVRSVGTRSAEGLAELRLEVEAGQGPADDEWASGLGGGGAGAPGAIRPAPGEAVEERLSVAVWRIDRQLPEALERVEWLAGENAERHARLQEHDVRLGMALTRLAAHEQKVQAFSDRLELLPSLAQLRGMWQDELRRRLEEADVRGLGQTVASQAGAIEELTDAVQALCDRLALRGDLPPAAQQPL</sequence>
<accession>A0ABN9PM24</accession>
<keyword evidence="3" id="KW-1185">Reference proteome</keyword>
<proteinExistence type="predicted"/>
<feature type="region of interest" description="Disordered" evidence="1">
    <location>
        <begin position="1"/>
        <end position="94"/>
    </location>
</feature>
<evidence type="ECO:0000256" key="1">
    <source>
        <dbReference type="SAM" id="MobiDB-lite"/>
    </source>
</evidence>
<evidence type="ECO:0000313" key="3">
    <source>
        <dbReference type="Proteomes" id="UP001189429"/>
    </source>
</evidence>
<dbReference type="EMBL" id="CAUYUJ010001023">
    <property type="protein sequence ID" value="CAK0793730.1"/>
    <property type="molecule type" value="Genomic_DNA"/>
</dbReference>
<gene>
    <name evidence="2" type="ORF">PCOR1329_LOCUS3937</name>
</gene>